<organism evidence="1 2">
    <name type="scientific">Niabella drilacis (strain DSM 25811 / CCM 8410 / CCUG 62505 / LMG 26954 / E90)</name>
    <dbReference type="NCBI Taxonomy" id="1285928"/>
    <lineage>
        <taxon>Bacteria</taxon>
        <taxon>Pseudomonadati</taxon>
        <taxon>Bacteroidota</taxon>
        <taxon>Chitinophagia</taxon>
        <taxon>Chitinophagales</taxon>
        <taxon>Chitinophagaceae</taxon>
        <taxon>Niabella</taxon>
    </lineage>
</organism>
<gene>
    <name evidence="1" type="ORF">SAMN04487894_10540</name>
</gene>
<dbReference type="OrthoDB" id="641734at2"/>
<dbReference type="RefSeq" id="WP_090390047.1">
    <property type="nucleotide sequence ID" value="NZ_FMZO01000005.1"/>
</dbReference>
<dbReference type="EMBL" id="FMZO01000005">
    <property type="protein sequence ID" value="SDC96416.1"/>
    <property type="molecule type" value="Genomic_DNA"/>
</dbReference>
<accession>A0A1G6QXN9</accession>
<evidence type="ECO:0008006" key="3">
    <source>
        <dbReference type="Google" id="ProtNLM"/>
    </source>
</evidence>
<keyword evidence="2" id="KW-1185">Reference proteome</keyword>
<reference evidence="2" key="1">
    <citation type="submission" date="2016-10" db="EMBL/GenBank/DDBJ databases">
        <authorList>
            <person name="Varghese N."/>
            <person name="Submissions S."/>
        </authorList>
    </citation>
    <scope>NUCLEOTIDE SEQUENCE [LARGE SCALE GENOMIC DNA]</scope>
    <source>
        <strain evidence="2">DSM 25811 / CCM 8410 / LMG 26954 / E90</strain>
    </source>
</reference>
<protein>
    <recommendedName>
        <fullName evidence="3">Haem-binding uptake Tiki superfamily ChaN domain-containing protein</fullName>
    </recommendedName>
</protein>
<name>A0A1G6QXN9_NIADE</name>
<sequence length="270" mass="31781">MRGIITLIALIFPAYLFSQELTIIGNAHLASKSFNADTLFTILEKVKPDIILLELDSGLFSKTFDEKFELKYKSKENEPIATARYIKLHPLTIASHFDYENRDTYRLQHGIKQSQNLTGKLLDSLYQKKLLRKRQTKIVKKYYSLTEELNAYVDKPAFNFNSYELDKLAKRKQFYQHRKITKVINQRSEFSKLFVPTTLGTKVSLRNAYCSLSHFWDLRNKTMAKNIVAIVKQNPGKRIVVLTGFSHRYFLKREISRQYKGIKLHEFYEY</sequence>
<evidence type="ECO:0000313" key="2">
    <source>
        <dbReference type="Proteomes" id="UP000198757"/>
    </source>
</evidence>
<dbReference type="AlphaFoldDB" id="A0A1G6QXN9"/>
<evidence type="ECO:0000313" key="1">
    <source>
        <dbReference type="EMBL" id="SDC96416.1"/>
    </source>
</evidence>
<proteinExistence type="predicted"/>
<dbReference type="Proteomes" id="UP000198757">
    <property type="component" value="Unassembled WGS sequence"/>
</dbReference>